<feature type="domain" description="Tudor" evidence="2">
    <location>
        <begin position="516"/>
        <end position="575"/>
    </location>
</feature>
<dbReference type="PROSITE" id="PS50304">
    <property type="entry name" value="TUDOR"/>
    <property type="match status" value="7"/>
</dbReference>
<dbReference type="Gene3D" id="2.40.50.90">
    <property type="match status" value="8"/>
</dbReference>
<evidence type="ECO:0000256" key="1">
    <source>
        <dbReference type="SAM" id="MobiDB-lite"/>
    </source>
</evidence>
<accession>A0A1S3SRI6</accession>
<dbReference type="InterPro" id="IPR014002">
    <property type="entry name" value="Agenet_dom_plant"/>
</dbReference>
<keyword evidence="3" id="KW-1185">Reference proteome</keyword>
<evidence type="ECO:0000259" key="2">
    <source>
        <dbReference type="PROSITE" id="PS50304"/>
    </source>
</evidence>
<feature type="region of interest" description="Disordered" evidence="1">
    <location>
        <begin position="1653"/>
        <end position="1672"/>
    </location>
</feature>
<evidence type="ECO:0000313" key="4">
    <source>
        <dbReference type="RefSeq" id="XP_014066958.2"/>
    </source>
</evidence>
<gene>
    <name evidence="4" type="primary">tdrd6b</name>
</gene>
<dbReference type="Gene3D" id="2.30.30.140">
    <property type="match status" value="7"/>
</dbReference>
<feature type="domain" description="Tudor" evidence="2">
    <location>
        <begin position="1233"/>
        <end position="1291"/>
    </location>
</feature>
<feature type="domain" description="Tudor" evidence="2">
    <location>
        <begin position="1519"/>
        <end position="1578"/>
    </location>
</feature>
<organism evidence="3 4">
    <name type="scientific">Salmo salar</name>
    <name type="common">Atlantic salmon</name>
    <dbReference type="NCBI Taxonomy" id="8030"/>
    <lineage>
        <taxon>Eukaryota</taxon>
        <taxon>Metazoa</taxon>
        <taxon>Chordata</taxon>
        <taxon>Craniata</taxon>
        <taxon>Vertebrata</taxon>
        <taxon>Euteleostomi</taxon>
        <taxon>Actinopterygii</taxon>
        <taxon>Neopterygii</taxon>
        <taxon>Teleostei</taxon>
        <taxon>Protacanthopterygii</taxon>
        <taxon>Salmoniformes</taxon>
        <taxon>Salmonidae</taxon>
        <taxon>Salmoninae</taxon>
        <taxon>Salmo</taxon>
    </lineage>
</organism>
<protein>
    <submittedName>
        <fullName evidence="4">Tudor domain-containing 6 isoform X1</fullName>
    </submittedName>
</protein>
<dbReference type="InterPro" id="IPR050621">
    <property type="entry name" value="Tudor_domain_containing"/>
</dbReference>
<dbReference type="Pfam" id="PF00567">
    <property type="entry name" value="TUDOR"/>
    <property type="match status" value="7"/>
</dbReference>
<dbReference type="KEGG" id="sasa:106611345"/>
<reference evidence="4" key="1">
    <citation type="submission" date="2025-08" db="UniProtKB">
        <authorList>
            <consortium name="RefSeq"/>
        </authorList>
    </citation>
    <scope>IDENTIFICATION</scope>
</reference>
<dbReference type="RefSeq" id="XP_014066958.2">
    <property type="nucleotide sequence ID" value="XM_014211483.2"/>
</dbReference>
<dbReference type="PANTHER" id="PTHR22948">
    <property type="entry name" value="TUDOR DOMAIN CONTAINING PROTEIN"/>
    <property type="match status" value="1"/>
</dbReference>
<dbReference type="SMART" id="SM00743">
    <property type="entry name" value="Agenet"/>
    <property type="match status" value="3"/>
</dbReference>
<name>A0A1S3SRI6_SALSA</name>
<feature type="domain" description="Tudor" evidence="2">
    <location>
        <begin position="734"/>
        <end position="790"/>
    </location>
</feature>
<evidence type="ECO:0000313" key="3">
    <source>
        <dbReference type="Proteomes" id="UP001652741"/>
    </source>
</evidence>
<feature type="compositionally biased region" description="Polar residues" evidence="1">
    <location>
        <begin position="1659"/>
        <end position="1670"/>
    </location>
</feature>
<dbReference type="SMART" id="SM00333">
    <property type="entry name" value="TUDOR"/>
    <property type="match status" value="8"/>
</dbReference>
<feature type="domain" description="Tudor" evidence="2">
    <location>
        <begin position="293"/>
        <end position="352"/>
    </location>
</feature>
<dbReference type="Proteomes" id="UP001652741">
    <property type="component" value="Chromosome ssa09"/>
</dbReference>
<dbReference type="PANTHER" id="PTHR22948:SF15">
    <property type="entry name" value="TUDOR DOMAIN-CONTAINING PROTEIN 6"/>
    <property type="match status" value="1"/>
</dbReference>
<feature type="domain" description="Tudor" evidence="2">
    <location>
        <begin position="1022"/>
        <end position="1081"/>
    </location>
</feature>
<proteinExistence type="predicted"/>
<sequence>MCSIPGLPMPGYQVTVLITRVNLNPVCSLVELWGNFNQERQHAYQQMRRGVQIPRQRFCESEGNPGDLCLARLNVTWHRARIISRHGHHYNVFLIDEGRAHVATNNTLAWGQNDCFLLPPEVEFCVLANVSPLSHENKWTPTASDFLESLCGKTVNGMVQDVLMPDRTVLLYIPIINKHMYEVGFARKLPSDKFKQLVLSSLNLPKSQVSSTETLPPTVSHKQTDAGRELEKFQQYFYPELLTDFIETVEVTEVINPQRIFCKLSIFSQELEKLSEQIHEYYEGRSTFCKARQTASGAPCAARGGNGKWYRSLLQQDIGSESAVEVLHVDNGKTDFVHVGDIRPLAAKFFRMPVVTYVCSLHGIEDRGIGWTVDEIKYLKSVLLHKTVIAKFEYHNLSEGINCVTLYGDDNVNINKLFGVKERCLLESERPPPRVTEESFAIDIQNSVHPLTTPHFPSATETVLNEHWFQVGSTLEVKVSCIESPAKFWCQMAQESTSLQILMQEMQYHYTSSPPQQIDGDICVALDHDNGMWYRARIVENDRSPHVDVRYIDYGQTRHVSLQDLRPLDPVFRRLKTQAFQCFLQNLNTPTSPVPADWSDAASSEFQKFVDSTADSNVGLKCTIHAVMRDTQGLVVNMVDIETPVQSACKLLVQKGGKAPAPLKSPPLSSAPPDTENFSLNNIEVGGKEKVWITSAKSVAHFYGQLERNSHVIDKLTKDLQHFCHQPLQSTNCPQSLETVCFAKYTDSQWYRGQIKATHPTLQVHFVDYGDTVTLSQSDILPCPVEAGSLMSVPVQAVPFGLFGVPEDVSQEVNRWFEKHATDLRFTITVVAKDSGGKLLVELYDGTTHINEMVREKLKEARPGKEIILVQSLSLSSKLSTTSRRTDQFQTKFNLPERVQMPTSQDWAARGTVIKHSSTAMCFASPQRKVGQSTPQQSLLDKPENKPMVEHDGQMCRFSKLTDLPSRPLKPGLVTEVYVSHCNSHSSFFIQLTKDEDDIFSLVEKLNGSQSSCDAPPVDLNKLQLGDLVNAEYPEDSSWYRAVVRCKPGNGTVHVEFIDFGNEATIPSLKVKQLDKQFIEYPRFSIHCVLSRITNANNKETWEEDVTSMIKKATTTENAEKKLACTFMKETGSVWEVSLEDQGIVLAHSLVEASQTGRADVSELSCSGENTIPLLYKKPSVSQNQALDVYASSIVEPNYFWCQHANSEELYRISRIVQEFVNSALQDPVLMDTLNPRSPCLAFFAEDNQWYRAQIIHKTNDRFTVLFVDYGNESEVDLKAIRSIPPPLLESAPQAFLCSLAGVEHPEGAWDNNTVDGFYQLIVDKPLKVTVQKMYNNLESLPPQYHVKVECEEHVINDLMRSYLHCSDLHVHSKTECADEFFSSDVTISNETLNRSEYKRLTQEMTPKLNSTEVPVMDRSPSTTQCSGDTLAVRTISYNGLAGVSSSGSNVPSKSVPKLENLPKRSIKPGWGADVYVSQCNSPSSFFVQLVEDERYLFSLVERLNSDQSDGVARKNVANPQPGDLVNSEFPDDCSWYRAVILETNGEDKIHVQYIDFGNEASVSPLKVCRLDTQFLEHPRFSIHCSLSGLADTKYKGLEQEISCQFQKVAGADSARKWECKFIKDTGSTWEVCLDQNVILADSLNMCCSAGDSTHLDRQSPSSGSLPSQIERSDREHNTLLQFWKLDIFLGQTLDVYASSIAGPGYFWCQYANSEELAEISKVCQLIGNSEHKDTVLMSTLSPGSLCLALFAEDEQWYRAQIVSKIDVISVVFVDYGNESETDLKSLKSVPPQLLEHPPQAFLCSLAEFENSEGSWDDNALDGFYELLADKPLKVTVQKMDNNNKLHIPQYQVKVECEELIVNDFMKTCWRSSPTESQSEEAANHCSWQLEETDD</sequence>
<dbReference type="InterPro" id="IPR002999">
    <property type="entry name" value="Tudor"/>
</dbReference>
<feature type="domain" description="Tudor" evidence="2">
    <location>
        <begin position="1740"/>
        <end position="1797"/>
    </location>
</feature>
<dbReference type="SUPFAM" id="SSF63748">
    <property type="entry name" value="Tudor/PWWP/MBT"/>
    <property type="match status" value="8"/>
</dbReference>
<dbReference type="InterPro" id="IPR035437">
    <property type="entry name" value="SNase_OB-fold_sf"/>
</dbReference>